<dbReference type="STRING" id="98765.A0A2R6NWN0"/>
<dbReference type="PANTHER" id="PTHR31912">
    <property type="entry name" value="IP13529P"/>
    <property type="match status" value="1"/>
</dbReference>
<feature type="non-terminal residue" evidence="2">
    <location>
        <position position="1"/>
    </location>
</feature>
<evidence type="ECO:0000313" key="3">
    <source>
        <dbReference type="Proteomes" id="UP000186601"/>
    </source>
</evidence>
<sequence>PARPRVVKETREAILRQLILATYASAEKPVKEAMTASGVKDSFAISIINDLIAAGKVLRKSTPTRKALSAEVVNQLLTEEIKKYKDSPVMNPLLEMPGYASRASAHPSPRDREVLLGSNHVGEKNKHLPMFQSRLNSVNQDSLNVPNILANYMCRYRGGLIGKHFKTIRQVMVFAIAGLVSEDLKNTWLAIGRLTVLIWQTDIRDVTQYLDLLLSIQDVQDFAATLSPGILLTKIEFHVISHLIEHVRRFGPAVLFSTERYEAFNRVFRLCSIHSNRQAPSRDIANTFANLDRCRHIVMGGQWYDRKCQKWVSAGKAVMLHIQNDVRDAHLLGVLLNKLKAPGTMALSTIARDEDSGKRRARAAPLTWNQTQACSLLPALPSIPGRWFPAVSVVTASQDVAYIGNEVLVRSEQGEFSPLRFASIIELLSPASSDNGLDDSHGLPALVLVQYSSLAADLHAHLKMPIISRIRDMRLVNPEVVSQERQASGRTWLVIGHNPSSQYVINVNALHNNLYVRQALPASLQERPQFFDNRTELYLAAAASLRDQRLQKKLAREAMARKKAEDARFAHNIGSGDSSLTLLEHADSETEVDGVPELSMQTVSLPDGSSLPTPRGLRERRAGSNRGRGELTRGSSRIAGGAAGATTGRKRKAGVSIRKW</sequence>
<accession>A0A2R6NWN0</accession>
<feature type="compositionally biased region" description="Basic and acidic residues" evidence="1">
    <location>
        <begin position="616"/>
        <end position="631"/>
    </location>
</feature>
<protein>
    <submittedName>
        <fullName evidence="2">Uncharacterized protein</fullName>
    </submittedName>
</protein>
<name>A0A2R6NWN0_9APHY</name>
<gene>
    <name evidence="2" type="ORF">PHLCEN_2v7413</name>
</gene>
<organism evidence="2 3">
    <name type="scientific">Hermanssonia centrifuga</name>
    <dbReference type="NCBI Taxonomy" id="98765"/>
    <lineage>
        <taxon>Eukaryota</taxon>
        <taxon>Fungi</taxon>
        <taxon>Dikarya</taxon>
        <taxon>Basidiomycota</taxon>
        <taxon>Agaricomycotina</taxon>
        <taxon>Agaricomycetes</taxon>
        <taxon>Polyporales</taxon>
        <taxon>Meruliaceae</taxon>
        <taxon>Hermanssonia</taxon>
    </lineage>
</organism>
<dbReference type="Proteomes" id="UP000186601">
    <property type="component" value="Unassembled WGS sequence"/>
</dbReference>
<dbReference type="AlphaFoldDB" id="A0A2R6NWN0"/>
<evidence type="ECO:0000256" key="1">
    <source>
        <dbReference type="SAM" id="MobiDB-lite"/>
    </source>
</evidence>
<dbReference type="PANTHER" id="PTHR31912:SF34">
    <property type="entry name" value="NOTOCHORD-RELATED PROTEIN"/>
    <property type="match status" value="1"/>
</dbReference>
<evidence type="ECO:0000313" key="2">
    <source>
        <dbReference type="EMBL" id="PSR78441.1"/>
    </source>
</evidence>
<dbReference type="EMBL" id="MLYV02000741">
    <property type="protein sequence ID" value="PSR78441.1"/>
    <property type="molecule type" value="Genomic_DNA"/>
</dbReference>
<feature type="compositionally biased region" description="Basic residues" evidence="1">
    <location>
        <begin position="648"/>
        <end position="660"/>
    </location>
</feature>
<comment type="caution">
    <text evidence="2">The sequence shown here is derived from an EMBL/GenBank/DDBJ whole genome shotgun (WGS) entry which is preliminary data.</text>
</comment>
<keyword evidence="3" id="KW-1185">Reference proteome</keyword>
<dbReference type="OrthoDB" id="2506088at2759"/>
<reference evidence="2 3" key="1">
    <citation type="submission" date="2018-02" db="EMBL/GenBank/DDBJ databases">
        <title>Genome sequence of the basidiomycete white-rot fungus Phlebia centrifuga.</title>
        <authorList>
            <person name="Granchi Z."/>
            <person name="Peng M."/>
            <person name="de Vries R.P."/>
            <person name="Hilden K."/>
            <person name="Makela M.R."/>
            <person name="Grigoriev I."/>
            <person name="Riley R."/>
        </authorList>
    </citation>
    <scope>NUCLEOTIDE SEQUENCE [LARGE SCALE GENOMIC DNA]</scope>
    <source>
        <strain evidence="2 3">FBCC195</strain>
    </source>
</reference>
<feature type="region of interest" description="Disordered" evidence="1">
    <location>
        <begin position="587"/>
        <end position="660"/>
    </location>
</feature>
<proteinExistence type="predicted"/>